<dbReference type="SUPFAM" id="SSF51735">
    <property type="entry name" value="NAD(P)-binding Rossmann-fold domains"/>
    <property type="match status" value="1"/>
</dbReference>
<accession>A0A6J4NXF9</accession>
<dbReference type="EMBL" id="CADCUO010000123">
    <property type="protein sequence ID" value="CAA9398239.1"/>
    <property type="molecule type" value="Genomic_DNA"/>
</dbReference>
<dbReference type="EC" id="1.3.1.10" evidence="1"/>
<reference evidence="1" key="1">
    <citation type="submission" date="2020-02" db="EMBL/GenBank/DDBJ databases">
        <authorList>
            <person name="Meier V. D."/>
        </authorList>
    </citation>
    <scope>NUCLEOTIDE SEQUENCE</scope>
    <source>
        <strain evidence="1">AVDCRST_MAG75</strain>
    </source>
</reference>
<evidence type="ECO:0000313" key="1">
    <source>
        <dbReference type="EMBL" id="CAA9398239.1"/>
    </source>
</evidence>
<keyword evidence="1" id="KW-0560">Oxidoreductase</keyword>
<dbReference type="AlphaFoldDB" id="A0A6J4NXF9"/>
<gene>
    <name evidence="1" type="ORF">AVDCRST_MAG75-1953</name>
</gene>
<dbReference type="GO" id="GO:0141148">
    <property type="term" value="F:enoyl-[acyl-carrier-protein] reductase (NADPH) activity"/>
    <property type="evidence" value="ECO:0007669"/>
    <property type="project" value="UniProtKB-EC"/>
</dbReference>
<proteinExistence type="predicted"/>
<protein>
    <submittedName>
        <fullName evidence="1">Enoyl-[acyl-carrier-protein] reductase [NADPH]</fullName>
        <ecNumber evidence="1">1.3.1.10</ecNumber>
    </submittedName>
</protein>
<name>A0A6J4NXF9_9ACTN</name>
<dbReference type="InterPro" id="IPR036291">
    <property type="entry name" value="NAD(P)-bd_dom_sf"/>
</dbReference>
<organism evidence="1">
    <name type="scientific">uncultured Propionibacteriaceae bacterium</name>
    <dbReference type="NCBI Taxonomy" id="257457"/>
    <lineage>
        <taxon>Bacteria</taxon>
        <taxon>Bacillati</taxon>
        <taxon>Actinomycetota</taxon>
        <taxon>Actinomycetes</taxon>
        <taxon>Propionibacteriales</taxon>
        <taxon>Propionibacteriaceae</taxon>
        <taxon>environmental samples</taxon>
    </lineage>
</organism>
<sequence length="117" mass="12217">MFVTSHQAHFVEQRPVPAAYAPVAVSKRACESAVREWATEHGIDLAVVSGDMIEGTITVKLLERIEPGTMAGRLDQVGRIPTVAEFATEITAAALGPLPAATVYGGGGDYSIPPAVS</sequence>